<feature type="non-terminal residue" evidence="1">
    <location>
        <position position="1"/>
    </location>
</feature>
<gene>
    <name evidence="1" type="ORF">Mgra_00000099</name>
</gene>
<accession>A0A8T0A2E6</accession>
<proteinExistence type="predicted"/>
<evidence type="ECO:0000313" key="1">
    <source>
        <dbReference type="EMBL" id="KAF7640271.1"/>
    </source>
</evidence>
<sequence length="150" mass="17235">FNNQQKLIPYSFNGRSSFPFSSSYSSSSFIYPPMNNYFGSNGYGTNFGNYYQPYRKINKPIDCNPSFPINNLPNNGQQFGTGGIRTNLYPPYYYGGTIDFGGNSKQQNGINNNNNLFPSYYYKTFYGEGENQNQLPVSQNIHWQPIQRKE</sequence>
<keyword evidence="2" id="KW-1185">Reference proteome</keyword>
<feature type="non-terminal residue" evidence="1">
    <location>
        <position position="150"/>
    </location>
</feature>
<dbReference type="EMBL" id="JABEBT010000001">
    <property type="protein sequence ID" value="KAF7640271.1"/>
    <property type="molecule type" value="Genomic_DNA"/>
</dbReference>
<protein>
    <submittedName>
        <fullName evidence="1">Uncharacterized protein</fullName>
    </submittedName>
</protein>
<comment type="caution">
    <text evidence="1">The sequence shown here is derived from an EMBL/GenBank/DDBJ whole genome shotgun (WGS) entry which is preliminary data.</text>
</comment>
<dbReference type="AlphaFoldDB" id="A0A8T0A2E6"/>
<name>A0A8T0A2E6_9BILA</name>
<evidence type="ECO:0000313" key="2">
    <source>
        <dbReference type="Proteomes" id="UP000605970"/>
    </source>
</evidence>
<organism evidence="1 2">
    <name type="scientific">Meloidogyne graminicola</name>
    <dbReference type="NCBI Taxonomy" id="189291"/>
    <lineage>
        <taxon>Eukaryota</taxon>
        <taxon>Metazoa</taxon>
        <taxon>Ecdysozoa</taxon>
        <taxon>Nematoda</taxon>
        <taxon>Chromadorea</taxon>
        <taxon>Rhabditida</taxon>
        <taxon>Tylenchina</taxon>
        <taxon>Tylenchomorpha</taxon>
        <taxon>Tylenchoidea</taxon>
        <taxon>Meloidogynidae</taxon>
        <taxon>Meloidogyninae</taxon>
        <taxon>Meloidogyne</taxon>
    </lineage>
</organism>
<dbReference type="Proteomes" id="UP000605970">
    <property type="component" value="Unassembled WGS sequence"/>
</dbReference>
<reference evidence="1" key="1">
    <citation type="journal article" date="2020" name="Ecol. Evol.">
        <title>Genome structure and content of the rice root-knot nematode (Meloidogyne graminicola).</title>
        <authorList>
            <person name="Phan N.T."/>
            <person name="Danchin E.G.J."/>
            <person name="Klopp C."/>
            <person name="Perfus-Barbeoch L."/>
            <person name="Kozlowski D.K."/>
            <person name="Koutsovoulos G.D."/>
            <person name="Lopez-Roques C."/>
            <person name="Bouchez O."/>
            <person name="Zahm M."/>
            <person name="Besnard G."/>
            <person name="Bellafiore S."/>
        </authorList>
    </citation>
    <scope>NUCLEOTIDE SEQUENCE</scope>
    <source>
        <strain evidence="1">VN-18</strain>
    </source>
</reference>